<dbReference type="InterPro" id="IPR011118">
    <property type="entry name" value="Tannase/feruloyl_esterase"/>
</dbReference>
<dbReference type="Proteomes" id="UP000460561">
    <property type="component" value="Unassembled WGS sequence"/>
</dbReference>
<dbReference type="PANTHER" id="PTHR33938:SF15">
    <property type="entry name" value="FERULOYL ESTERASE B-RELATED"/>
    <property type="match status" value="1"/>
</dbReference>
<proteinExistence type="inferred from homology"/>
<dbReference type="GO" id="GO:0052689">
    <property type="term" value="F:carboxylic ester hydrolase activity"/>
    <property type="evidence" value="ECO:0007669"/>
    <property type="project" value="UniProtKB-KW"/>
</dbReference>
<evidence type="ECO:0000256" key="9">
    <source>
        <dbReference type="SAM" id="SignalP"/>
    </source>
</evidence>
<keyword evidence="2" id="KW-0719">Serine esterase</keyword>
<gene>
    <name evidence="10" type="ORF">GRI39_07250</name>
</gene>
<feature type="chain" id="PRO_5033023662" evidence="9">
    <location>
        <begin position="27"/>
        <end position="509"/>
    </location>
</feature>
<dbReference type="PROSITE" id="PS51257">
    <property type="entry name" value="PROKAR_LIPOPROTEIN"/>
    <property type="match status" value="1"/>
</dbReference>
<dbReference type="EMBL" id="WTYQ01000002">
    <property type="protein sequence ID" value="MXP25836.1"/>
    <property type="molecule type" value="Genomic_DNA"/>
</dbReference>
<evidence type="ECO:0000313" key="10">
    <source>
        <dbReference type="EMBL" id="MXP25836.1"/>
    </source>
</evidence>
<evidence type="ECO:0000256" key="2">
    <source>
        <dbReference type="ARBA" id="ARBA00022487"/>
    </source>
</evidence>
<dbReference type="OrthoDB" id="7197884at2"/>
<feature type="region of interest" description="Disordered" evidence="8">
    <location>
        <begin position="490"/>
        <end position="509"/>
    </location>
</feature>
<keyword evidence="4 9" id="KW-0732">Signal</keyword>
<dbReference type="SUPFAM" id="SSF53474">
    <property type="entry name" value="alpha/beta-Hydrolases"/>
    <property type="match status" value="1"/>
</dbReference>
<dbReference type="InterPro" id="IPR029058">
    <property type="entry name" value="AB_hydrolase_fold"/>
</dbReference>
<dbReference type="Gene3D" id="3.40.50.1820">
    <property type="entry name" value="alpha/beta hydrolase"/>
    <property type="match status" value="1"/>
</dbReference>
<evidence type="ECO:0000256" key="7">
    <source>
        <dbReference type="ARBA" id="ARBA00023157"/>
    </source>
</evidence>
<reference evidence="10 11" key="1">
    <citation type="submission" date="2019-12" db="EMBL/GenBank/DDBJ databases">
        <title>Genomic-based taxomic classification of the family Erythrobacteraceae.</title>
        <authorList>
            <person name="Xu L."/>
        </authorList>
    </citation>
    <scope>NUCLEOTIDE SEQUENCE [LARGE SCALE GENOMIC DNA]</scope>
    <source>
        <strain evidence="10 11">DSM 18604</strain>
    </source>
</reference>
<evidence type="ECO:0000256" key="1">
    <source>
        <dbReference type="ARBA" id="ARBA00006249"/>
    </source>
</evidence>
<dbReference type="Pfam" id="PF07519">
    <property type="entry name" value="Tannase"/>
    <property type="match status" value="2"/>
</dbReference>
<keyword evidence="11" id="KW-1185">Reference proteome</keyword>
<keyword evidence="7" id="KW-1015">Disulfide bond</keyword>
<evidence type="ECO:0000313" key="11">
    <source>
        <dbReference type="Proteomes" id="UP000460561"/>
    </source>
</evidence>
<evidence type="ECO:0000256" key="3">
    <source>
        <dbReference type="ARBA" id="ARBA00022723"/>
    </source>
</evidence>
<keyword evidence="6" id="KW-0106">Calcium</keyword>
<dbReference type="GO" id="GO:0046872">
    <property type="term" value="F:metal ion binding"/>
    <property type="evidence" value="ECO:0007669"/>
    <property type="project" value="UniProtKB-KW"/>
</dbReference>
<evidence type="ECO:0000256" key="6">
    <source>
        <dbReference type="ARBA" id="ARBA00022837"/>
    </source>
</evidence>
<organism evidence="10 11">
    <name type="scientific">Altericroceibacterium indicum</name>
    <dbReference type="NCBI Taxonomy" id="374177"/>
    <lineage>
        <taxon>Bacteria</taxon>
        <taxon>Pseudomonadati</taxon>
        <taxon>Pseudomonadota</taxon>
        <taxon>Alphaproteobacteria</taxon>
        <taxon>Sphingomonadales</taxon>
        <taxon>Erythrobacteraceae</taxon>
        <taxon>Altericroceibacterium</taxon>
    </lineage>
</organism>
<dbReference type="AlphaFoldDB" id="A0A845ABB1"/>
<feature type="compositionally biased region" description="Polar residues" evidence="8">
    <location>
        <begin position="491"/>
        <end position="509"/>
    </location>
</feature>
<sequence>MRLKIGTAWVGLMFVAACTAPQTEPAATFNVNPNAAQTTSAASCAHVDAAEFGAQTVSTRWIAADEEARLPAYCEVTAKLSTEAGSNIGVVYRLPENWNGKLLGLGGGGWAGNVTLASAAQGLMRNFATAQTDGGHPGTNPWNMGWTSNPEAITDFAWRAVHEMTTSAKRLISQYYGKPHDKAYFQGCSTGGRMALMEAQRFPEDYDGIIAGAPVYSLQVQTSAILRNNLFARPGAGMSQADLQLAQKASVAACDKNDGLADGIITDPQQCDWKPAALICKKGQSAQCLQPAQATALQVAYDGIKAPDGSWAMFPLNRGGEAGWSVFMATDGSGMDSTGGGGITGLTPLLFERTSFDYSKMSGSDVLKARSSAFAEMYEADNPNLSAFFSKGGKLLLWHGQNDPGPSPVGTADYVRSALRTSPAAAHNMRYFELPGVEHCHGGPGADMLDSLMAMDRWSQSGEAPERLVATKGDQSITRPLCAFPKVAHFQSGNPNDPQNWSCQENKPE</sequence>
<protein>
    <submittedName>
        <fullName evidence="10">Tannase/feruloyl esterase family alpha/beta hydrolase</fullName>
    </submittedName>
</protein>
<dbReference type="PANTHER" id="PTHR33938">
    <property type="entry name" value="FERULOYL ESTERASE B-RELATED"/>
    <property type="match status" value="1"/>
</dbReference>
<accession>A0A845ABB1</accession>
<dbReference type="RefSeq" id="WP_160739017.1">
    <property type="nucleotide sequence ID" value="NZ_WTYQ01000002.1"/>
</dbReference>
<evidence type="ECO:0000256" key="8">
    <source>
        <dbReference type="SAM" id="MobiDB-lite"/>
    </source>
</evidence>
<evidence type="ECO:0000256" key="5">
    <source>
        <dbReference type="ARBA" id="ARBA00022801"/>
    </source>
</evidence>
<name>A0A845ABB1_9SPHN</name>
<comment type="similarity">
    <text evidence="1">Belongs to the tannase family.</text>
</comment>
<keyword evidence="3" id="KW-0479">Metal-binding</keyword>
<evidence type="ECO:0000256" key="4">
    <source>
        <dbReference type="ARBA" id="ARBA00022729"/>
    </source>
</evidence>
<keyword evidence="5 10" id="KW-0378">Hydrolase</keyword>
<feature type="signal peptide" evidence="9">
    <location>
        <begin position="1"/>
        <end position="26"/>
    </location>
</feature>
<comment type="caution">
    <text evidence="10">The sequence shown here is derived from an EMBL/GenBank/DDBJ whole genome shotgun (WGS) entry which is preliminary data.</text>
</comment>